<dbReference type="Pfam" id="PF06074">
    <property type="entry name" value="Portal_Mu"/>
    <property type="match status" value="1"/>
</dbReference>
<dbReference type="InterPro" id="IPR009279">
    <property type="entry name" value="Portal_Mu"/>
</dbReference>
<name>A0ABV5FQY7_9FLAO</name>
<evidence type="ECO:0000313" key="2">
    <source>
        <dbReference type="Proteomes" id="UP001589589"/>
    </source>
</evidence>
<keyword evidence="2" id="KW-1185">Reference proteome</keyword>
<comment type="caution">
    <text evidence="1">The sequence shown here is derived from an EMBL/GenBank/DDBJ whole genome shotgun (WGS) entry which is preliminary data.</text>
</comment>
<dbReference type="Proteomes" id="UP001589589">
    <property type="component" value="Unassembled WGS sequence"/>
</dbReference>
<dbReference type="RefSeq" id="WP_290260016.1">
    <property type="nucleotide sequence ID" value="NZ_JAUFQQ010000003.1"/>
</dbReference>
<evidence type="ECO:0000313" key="1">
    <source>
        <dbReference type="EMBL" id="MFB9065944.1"/>
    </source>
</evidence>
<accession>A0ABV5FQY7</accession>
<sequence length="405" mass="45899">MSTVPLFELADKSGAWKVKQGTSYVPTIAPKTISQTRQDIKNYTDAKNLFKNADNPKRFPYYNLVDNILVDLHLQSQINNRMLKSLSQPFIIKNLKGDLDQDLTDLLQNKQFVYQVNKAILQTTYYAHSLGEFDYVNGELVFNLIPRQNVEPVKGRIFKDYTEDKFIDYRLQKEYGSWLIEFGSNTEFGLLDGCIPHVLFKRFSQSCYSELCEIYGIPPRVLKTNTQDRTMVSRGEKMLKDMGSAAWFIIDENESFEFAQGVSTNGDVYKNLMSFCNNELSMGISGTVVGQDTKNGSNSKEKTSIGILQDLIDSDLSIIEQAWNSTVIPALKVLGVITSDVVYAYPPAEDLDKLWKMTTEAASFLEVDPVWVKDTFGIEVTGVKVQPTPTPGTKLSLEDYERFFV</sequence>
<proteinExistence type="predicted"/>
<reference evidence="1 2" key="1">
    <citation type="submission" date="2024-09" db="EMBL/GenBank/DDBJ databases">
        <authorList>
            <person name="Sun Q."/>
            <person name="Mori K."/>
        </authorList>
    </citation>
    <scope>NUCLEOTIDE SEQUENCE [LARGE SCALE GENOMIC DNA]</scope>
    <source>
        <strain evidence="1 2">CECT 7908</strain>
    </source>
</reference>
<protein>
    <submittedName>
        <fullName evidence="1">DUF935 family protein</fullName>
    </submittedName>
</protein>
<gene>
    <name evidence="1" type="ORF">ACFFUQ_18150</name>
</gene>
<organism evidence="1 2">
    <name type="scientific">Flavobacterium branchiarum</name>
    <dbReference type="NCBI Taxonomy" id="1114870"/>
    <lineage>
        <taxon>Bacteria</taxon>
        <taxon>Pseudomonadati</taxon>
        <taxon>Bacteroidota</taxon>
        <taxon>Flavobacteriia</taxon>
        <taxon>Flavobacteriales</taxon>
        <taxon>Flavobacteriaceae</taxon>
        <taxon>Flavobacterium</taxon>
    </lineage>
</organism>
<dbReference type="EMBL" id="JBHMEX010000058">
    <property type="protein sequence ID" value="MFB9065944.1"/>
    <property type="molecule type" value="Genomic_DNA"/>
</dbReference>